<feature type="region of interest" description="Disordered" evidence="1">
    <location>
        <begin position="23"/>
        <end position="52"/>
    </location>
</feature>
<name>A0A6A4VS04_AMPAM</name>
<reference evidence="3 4" key="1">
    <citation type="submission" date="2019-07" db="EMBL/GenBank/DDBJ databases">
        <title>Draft genome assembly of a fouling barnacle, Amphibalanus amphitrite (Darwin, 1854): The first reference genome for Thecostraca.</title>
        <authorList>
            <person name="Kim W."/>
        </authorList>
    </citation>
    <scope>NUCLEOTIDE SEQUENCE [LARGE SCALE GENOMIC DNA]</scope>
    <source>
        <strain evidence="3">SNU_AA5</strain>
        <tissue evidence="3">Soma without cirri and trophi</tissue>
    </source>
</reference>
<keyword evidence="2" id="KW-0732">Signal</keyword>
<sequence>MRPAIGSALLLMCALLAARPAAGLSTDPPAASSAAEGVPRPAEDQGGKVKRNVRTTEEMRILCSDTGYVLELLPNGEINVTNDEGNSPYVDIATSIVEEGSTPRH</sequence>
<evidence type="ECO:0000256" key="1">
    <source>
        <dbReference type="SAM" id="MobiDB-lite"/>
    </source>
</evidence>
<proteinExistence type="predicted"/>
<accession>A0A6A4VS04</accession>
<evidence type="ECO:0000313" key="3">
    <source>
        <dbReference type="EMBL" id="KAF0295709.1"/>
    </source>
</evidence>
<feature type="signal peptide" evidence="2">
    <location>
        <begin position="1"/>
        <end position="23"/>
    </location>
</feature>
<evidence type="ECO:0000313" key="4">
    <source>
        <dbReference type="Proteomes" id="UP000440578"/>
    </source>
</evidence>
<evidence type="ECO:0000256" key="2">
    <source>
        <dbReference type="SAM" id="SignalP"/>
    </source>
</evidence>
<dbReference type="Proteomes" id="UP000440578">
    <property type="component" value="Unassembled WGS sequence"/>
</dbReference>
<dbReference type="OrthoDB" id="5987799at2759"/>
<keyword evidence="4" id="KW-1185">Reference proteome</keyword>
<gene>
    <name evidence="3" type="ORF">FJT64_006815</name>
</gene>
<organism evidence="3 4">
    <name type="scientific">Amphibalanus amphitrite</name>
    <name type="common">Striped barnacle</name>
    <name type="synonym">Balanus amphitrite</name>
    <dbReference type="NCBI Taxonomy" id="1232801"/>
    <lineage>
        <taxon>Eukaryota</taxon>
        <taxon>Metazoa</taxon>
        <taxon>Ecdysozoa</taxon>
        <taxon>Arthropoda</taxon>
        <taxon>Crustacea</taxon>
        <taxon>Multicrustacea</taxon>
        <taxon>Cirripedia</taxon>
        <taxon>Thoracica</taxon>
        <taxon>Thoracicalcarea</taxon>
        <taxon>Balanomorpha</taxon>
        <taxon>Balanoidea</taxon>
        <taxon>Balanidae</taxon>
        <taxon>Amphibalaninae</taxon>
        <taxon>Amphibalanus</taxon>
    </lineage>
</organism>
<feature type="chain" id="PRO_5025593153" evidence="2">
    <location>
        <begin position="24"/>
        <end position="105"/>
    </location>
</feature>
<protein>
    <submittedName>
        <fullName evidence="3">Uncharacterized protein</fullName>
    </submittedName>
</protein>
<dbReference type="AlphaFoldDB" id="A0A6A4VS04"/>
<comment type="caution">
    <text evidence="3">The sequence shown here is derived from an EMBL/GenBank/DDBJ whole genome shotgun (WGS) entry which is preliminary data.</text>
</comment>
<dbReference type="EMBL" id="VIIS01001603">
    <property type="protein sequence ID" value="KAF0295709.1"/>
    <property type="molecule type" value="Genomic_DNA"/>
</dbReference>